<keyword evidence="4 6" id="KW-0687">Ribonucleoprotein</keyword>
<dbReference type="InterPro" id="IPR001790">
    <property type="entry name" value="Ribosomal_uL10"/>
</dbReference>
<comment type="similarity">
    <text evidence="2 6">Belongs to the universal ribosomal protein uL10 family.</text>
</comment>
<sequence>MNRLAKKDCVERLRKSVCQSSCMLVVTHSGLNAKSISGFRRKVREVGGTIEVVKNTLAKKALGEDVEFLKAFRFSTAVLLSEDPVSLSRVSVDFSKEQKERFQIILGRLDGVFLSQKEILELSSLPSLGELRAKLLCLFNAVGGKFLSVLQAPSKSIVTVLDAHQKKESN</sequence>
<evidence type="ECO:0000313" key="7">
    <source>
        <dbReference type="EMBL" id="ETZ06746.1"/>
    </source>
</evidence>
<evidence type="ECO:0000256" key="3">
    <source>
        <dbReference type="ARBA" id="ARBA00022980"/>
    </source>
</evidence>
<dbReference type="eggNOG" id="COG0244">
    <property type="taxonomic scope" value="Bacteria"/>
</dbReference>
<dbReference type="CDD" id="cd05797">
    <property type="entry name" value="Ribosomal_L10"/>
    <property type="match status" value="1"/>
</dbReference>
<keyword evidence="6" id="KW-0694">RNA-binding</keyword>
<proteinExistence type="inferred from homology"/>
<accession>W6TDD2</accession>
<name>W6TDD2_HOLOB</name>
<dbReference type="GO" id="GO:0070180">
    <property type="term" value="F:large ribosomal subunit rRNA binding"/>
    <property type="evidence" value="ECO:0007669"/>
    <property type="project" value="UniProtKB-UniRule"/>
</dbReference>
<evidence type="ECO:0000313" key="8">
    <source>
        <dbReference type="Proteomes" id="UP000019112"/>
    </source>
</evidence>
<dbReference type="STRING" id="1399147.P618_201037"/>
<dbReference type="InterPro" id="IPR043141">
    <property type="entry name" value="Ribosomal_uL10-like_sf"/>
</dbReference>
<keyword evidence="8" id="KW-1185">Reference proteome</keyword>
<evidence type="ECO:0000256" key="4">
    <source>
        <dbReference type="ARBA" id="ARBA00023274"/>
    </source>
</evidence>
<evidence type="ECO:0000256" key="2">
    <source>
        <dbReference type="ARBA" id="ARBA00008889"/>
    </source>
</evidence>
<organism evidence="7 8">
    <name type="scientific">Holospora obtusa F1</name>
    <dbReference type="NCBI Taxonomy" id="1399147"/>
    <lineage>
        <taxon>Bacteria</taxon>
        <taxon>Pseudomonadati</taxon>
        <taxon>Pseudomonadota</taxon>
        <taxon>Alphaproteobacteria</taxon>
        <taxon>Holosporales</taxon>
        <taxon>Holosporaceae</taxon>
        <taxon>Holospora</taxon>
    </lineage>
</organism>
<dbReference type="Gene3D" id="6.10.250.290">
    <property type="match status" value="1"/>
</dbReference>
<dbReference type="Proteomes" id="UP000019112">
    <property type="component" value="Unassembled WGS sequence"/>
</dbReference>
<dbReference type="Pfam" id="PF00466">
    <property type="entry name" value="Ribosomal_L10"/>
    <property type="match status" value="1"/>
</dbReference>
<dbReference type="RefSeq" id="WP_021826776.1">
    <property type="nucleotide sequence ID" value="NZ_AWTR02000085.1"/>
</dbReference>
<evidence type="ECO:0000256" key="5">
    <source>
        <dbReference type="ARBA" id="ARBA00035202"/>
    </source>
</evidence>
<keyword evidence="3 6" id="KW-0689">Ribosomal protein</keyword>
<dbReference type="InterPro" id="IPR022973">
    <property type="entry name" value="Ribosomal_uL10_bac"/>
</dbReference>
<comment type="caution">
    <text evidence="7">The sequence shown here is derived from an EMBL/GenBank/DDBJ whole genome shotgun (WGS) entry which is preliminary data.</text>
</comment>
<evidence type="ECO:0000256" key="1">
    <source>
        <dbReference type="ARBA" id="ARBA00002633"/>
    </source>
</evidence>
<dbReference type="EMBL" id="AWTR02000085">
    <property type="protein sequence ID" value="ETZ06746.1"/>
    <property type="molecule type" value="Genomic_DNA"/>
</dbReference>
<comment type="subunit">
    <text evidence="6">Part of the ribosomal stalk of the 50S ribosomal subunit. The N-terminus interacts with L11 and the large rRNA to form the base of the stalk. The C-terminus forms an elongated spine to which L12 dimers bind in a sequential fashion forming a multimeric L10(L12)X complex.</text>
</comment>
<dbReference type="Gene3D" id="3.30.70.1730">
    <property type="match status" value="1"/>
</dbReference>
<dbReference type="GO" id="GO:1990904">
    <property type="term" value="C:ribonucleoprotein complex"/>
    <property type="evidence" value="ECO:0007669"/>
    <property type="project" value="UniProtKB-KW"/>
</dbReference>
<dbReference type="PANTHER" id="PTHR11560">
    <property type="entry name" value="39S RIBOSOMAL PROTEIN L10, MITOCHONDRIAL"/>
    <property type="match status" value="1"/>
</dbReference>
<comment type="function">
    <text evidence="1 6">Forms part of the ribosomal stalk, playing a central role in the interaction of the ribosome with GTP-bound translation factors.</text>
</comment>
<dbReference type="GO" id="GO:0005840">
    <property type="term" value="C:ribosome"/>
    <property type="evidence" value="ECO:0007669"/>
    <property type="project" value="UniProtKB-KW"/>
</dbReference>
<dbReference type="OrthoDB" id="9791972at2"/>
<dbReference type="HAMAP" id="MF_00362">
    <property type="entry name" value="Ribosomal_uL10"/>
    <property type="match status" value="1"/>
</dbReference>
<dbReference type="GO" id="GO:0006412">
    <property type="term" value="P:translation"/>
    <property type="evidence" value="ECO:0007669"/>
    <property type="project" value="UniProtKB-UniRule"/>
</dbReference>
<reference evidence="7 8" key="1">
    <citation type="journal article" date="2014" name="FEMS Microbiol. Lett.">
        <title>Draft genome sequences of three Holospora species (Holospora obtusa, Holospora undulata, and Holospora elegans), endonuclear symbiotic bacteria of the ciliate Paramecium caudatum.</title>
        <authorList>
            <person name="Dohra H."/>
            <person name="Tanaka K."/>
            <person name="Suzuki T."/>
            <person name="Fujishima M."/>
            <person name="Suzuki H."/>
        </authorList>
    </citation>
    <scope>NUCLEOTIDE SEQUENCE [LARGE SCALE GENOMIC DNA]</scope>
    <source>
        <strain evidence="7 8">F1</strain>
    </source>
</reference>
<dbReference type="AlphaFoldDB" id="W6TDD2"/>
<gene>
    <name evidence="6" type="primary">rplJ</name>
    <name evidence="7" type="ORF">P618_201037</name>
</gene>
<protein>
    <recommendedName>
        <fullName evidence="5 6">Large ribosomal subunit protein uL10</fullName>
    </recommendedName>
</protein>
<keyword evidence="6" id="KW-0699">rRNA-binding</keyword>
<evidence type="ECO:0000256" key="6">
    <source>
        <dbReference type="HAMAP-Rule" id="MF_00362"/>
    </source>
</evidence>
<dbReference type="InterPro" id="IPR047865">
    <property type="entry name" value="Ribosomal_uL10_bac_type"/>
</dbReference>
<dbReference type="NCBIfam" id="NF000955">
    <property type="entry name" value="PRK00099.1-1"/>
    <property type="match status" value="1"/>
</dbReference>
<dbReference type="SUPFAM" id="SSF160369">
    <property type="entry name" value="Ribosomal protein L10-like"/>
    <property type="match status" value="1"/>
</dbReference>